<comment type="caution">
    <text evidence="2">The sequence shown here is derived from an EMBL/GenBank/DDBJ whole genome shotgun (WGS) entry which is preliminary data.</text>
</comment>
<dbReference type="eggNOG" id="COG0560">
    <property type="taxonomic scope" value="Bacteria"/>
</dbReference>
<dbReference type="EMBL" id="JRYO01000120">
    <property type="protein sequence ID" value="KHE92535.1"/>
    <property type="molecule type" value="Genomic_DNA"/>
</dbReference>
<organism evidence="2 3">
    <name type="scientific">Candidatus Scalindua brodae</name>
    <dbReference type="NCBI Taxonomy" id="237368"/>
    <lineage>
        <taxon>Bacteria</taxon>
        <taxon>Pseudomonadati</taxon>
        <taxon>Planctomycetota</taxon>
        <taxon>Candidatus Brocadiia</taxon>
        <taxon>Candidatus Brocadiales</taxon>
        <taxon>Candidatus Scalinduaceae</taxon>
        <taxon>Candidatus Scalindua</taxon>
    </lineage>
</organism>
<dbReference type="InterPro" id="IPR037997">
    <property type="entry name" value="Dgk1-like"/>
</dbReference>
<evidence type="ECO:0000313" key="3">
    <source>
        <dbReference type="Proteomes" id="UP000030652"/>
    </source>
</evidence>
<dbReference type="eggNOG" id="COG0170">
    <property type="taxonomic scope" value="Bacteria"/>
</dbReference>
<dbReference type="Gene3D" id="3.40.50.1000">
    <property type="entry name" value="HAD superfamily/HAD-like"/>
    <property type="match status" value="1"/>
</dbReference>
<proteinExistence type="predicted"/>
<evidence type="ECO:0000256" key="1">
    <source>
        <dbReference type="SAM" id="Phobius"/>
    </source>
</evidence>
<feature type="transmembrane region" description="Helical" evidence="1">
    <location>
        <begin position="216"/>
        <end position="242"/>
    </location>
</feature>
<dbReference type="PANTHER" id="PTHR31303:SF1">
    <property type="entry name" value="CTP-DEPENDENT DIACYLGLYCEROL KINASE 1"/>
    <property type="match status" value="1"/>
</dbReference>
<keyword evidence="1" id="KW-1133">Transmembrane helix</keyword>
<gene>
    <name evidence="2" type="ORF">SCABRO_01684</name>
</gene>
<keyword evidence="1" id="KW-0812">Transmembrane</keyword>
<dbReference type="GO" id="GO:0004143">
    <property type="term" value="F:ATP-dependent diacylglycerol kinase activity"/>
    <property type="evidence" value="ECO:0007669"/>
    <property type="project" value="InterPro"/>
</dbReference>
<keyword evidence="2" id="KW-0808">Transferase</keyword>
<accession>A0A0B0EPH3</accession>
<sequence length="386" mass="43105">MRALYLCFLFSINYLNIHVLLERVYLNIKGLKEEDLWRIYYKTEMVKNAEETIQKINNSGHYVAMISSGVPDILMKDLAERLSAGCGYGIDVTINNGFCTGEIGGSLSYSEGKVKLVEKLLKTHNITWNDVIVVGDDINNLDIMELAKVSIGFNSYYPVRKKAKYLADGNDLRKVLDFIDLEDEPTFDELSAGLKREISLSWSQEFRRKGVHVCSLFVPILAGVNYLLTLKILILITILYLASEWARLNGIRFPVLSSITRLCVRSSERRRFAYAPVTLALGVVLSLVLFPALVACVTIAILACADSMATIVGKFYGKIRIPYNHKKSLEGSVAFYITAFMCAVIYIPLKTALIVSLVSCIIESLPIEFDNITIPLGTGLFLGLLI</sequence>
<name>A0A0B0EPH3_9BACT</name>
<dbReference type="InterPro" id="IPR023214">
    <property type="entry name" value="HAD_sf"/>
</dbReference>
<protein>
    <submittedName>
        <fullName evidence="2">Putative phosphatidate cytidylyltransferase</fullName>
    </submittedName>
</protein>
<dbReference type="InterPro" id="IPR036412">
    <property type="entry name" value="HAD-like_sf"/>
</dbReference>
<keyword evidence="2" id="KW-0548">Nucleotidyltransferase</keyword>
<reference evidence="2 3" key="1">
    <citation type="submission" date="2014-10" db="EMBL/GenBank/DDBJ databases">
        <title>Draft genome of anammox bacterium scalindua brodae, obtained using differential coverage binning of sequence data from two enrichment reactors.</title>
        <authorList>
            <person name="Speth D.R."/>
            <person name="Russ L."/>
            <person name="Kartal B."/>
            <person name="Op den Camp H.J."/>
            <person name="Dutilh B.E."/>
            <person name="Jetten M.S."/>
        </authorList>
    </citation>
    <scope>NUCLEOTIDE SEQUENCE [LARGE SCALE GENOMIC DNA]</scope>
    <source>
        <strain evidence="2">RU1</strain>
    </source>
</reference>
<dbReference type="AlphaFoldDB" id="A0A0B0EPH3"/>
<feature type="transmembrane region" description="Helical" evidence="1">
    <location>
        <begin position="329"/>
        <end position="349"/>
    </location>
</feature>
<evidence type="ECO:0000313" key="2">
    <source>
        <dbReference type="EMBL" id="KHE92535.1"/>
    </source>
</evidence>
<dbReference type="Proteomes" id="UP000030652">
    <property type="component" value="Unassembled WGS sequence"/>
</dbReference>
<keyword evidence="1" id="KW-0472">Membrane</keyword>
<dbReference type="PANTHER" id="PTHR31303">
    <property type="entry name" value="CTP-DEPENDENT DIACYLGLYCEROL KINASE 1"/>
    <property type="match status" value="1"/>
</dbReference>
<dbReference type="SUPFAM" id="SSF56784">
    <property type="entry name" value="HAD-like"/>
    <property type="match status" value="1"/>
</dbReference>
<dbReference type="GO" id="GO:0016779">
    <property type="term" value="F:nucleotidyltransferase activity"/>
    <property type="evidence" value="ECO:0007669"/>
    <property type="project" value="UniProtKB-KW"/>
</dbReference>
<feature type="transmembrane region" description="Helical" evidence="1">
    <location>
        <begin position="272"/>
        <end position="293"/>
    </location>
</feature>